<organism evidence="1 2">
    <name type="scientific">Cotesia glomerata</name>
    <name type="common">Lepidopteran parasitic wasp</name>
    <name type="synonym">Apanteles glomeratus</name>
    <dbReference type="NCBI Taxonomy" id="32391"/>
    <lineage>
        <taxon>Eukaryota</taxon>
        <taxon>Metazoa</taxon>
        <taxon>Ecdysozoa</taxon>
        <taxon>Arthropoda</taxon>
        <taxon>Hexapoda</taxon>
        <taxon>Insecta</taxon>
        <taxon>Pterygota</taxon>
        <taxon>Neoptera</taxon>
        <taxon>Endopterygota</taxon>
        <taxon>Hymenoptera</taxon>
        <taxon>Apocrita</taxon>
        <taxon>Ichneumonoidea</taxon>
        <taxon>Braconidae</taxon>
        <taxon>Microgastrinae</taxon>
        <taxon>Cotesia</taxon>
    </lineage>
</organism>
<comment type="caution">
    <text evidence="1">The sequence shown here is derived from an EMBL/GenBank/DDBJ whole genome shotgun (WGS) entry which is preliminary data.</text>
</comment>
<evidence type="ECO:0000313" key="1">
    <source>
        <dbReference type="EMBL" id="KAH0539496.1"/>
    </source>
</evidence>
<protein>
    <submittedName>
        <fullName evidence="1">Uncharacterized protein</fullName>
    </submittedName>
</protein>
<keyword evidence="2" id="KW-1185">Reference proteome</keyword>
<evidence type="ECO:0000313" key="2">
    <source>
        <dbReference type="Proteomes" id="UP000826195"/>
    </source>
</evidence>
<accession>A0AAV7I2S7</accession>
<dbReference type="Proteomes" id="UP000826195">
    <property type="component" value="Unassembled WGS sequence"/>
</dbReference>
<dbReference type="EMBL" id="JAHXZJ010002609">
    <property type="protein sequence ID" value="KAH0539496.1"/>
    <property type="molecule type" value="Genomic_DNA"/>
</dbReference>
<sequence length="275" mass="31233">MDMCRHKLRKQVNQVFENPFTWTERWLEYPPLNNVTRFQCVRLKHIRIPDGNAKQGPPTLGSRFPAHTCSSSHKRLSELYLAAGYVMKTLYRGGIPKGWNEDEKRQGVTEYKGANAAFRDTSMSLSLCKTRESQPSSKQTGMPRLHVTVVLCYHPEQTPFLQSTALHPPPSTLHSLLLFCCEPFYMRCWQQASFHPLPLSIYSLPTRKPWGRKPKAKVEVTTTATAATATPREYYVVLASTFQLKGRSTIRSPCIGLSCFMCACLGVYVPKCIIE</sequence>
<reference evidence="1 2" key="1">
    <citation type="journal article" date="2021" name="J. Hered.">
        <title>A chromosome-level genome assembly of the parasitoid wasp, Cotesia glomerata (Hymenoptera: Braconidae).</title>
        <authorList>
            <person name="Pinto B.J."/>
            <person name="Weis J.J."/>
            <person name="Gamble T."/>
            <person name="Ode P.J."/>
            <person name="Paul R."/>
            <person name="Zaspel J.M."/>
        </authorList>
    </citation>
    <scope>NUCLEOTIDE SEQUENCE [LARGE SCALE GENOMIC DNA]</scope>
    <source>
        <strain evidence="1">CgM1</strain>
    </source>
</reference>
<proteinExistence type="predicted"/>
<gene>
    <name evidence="1" type="ORF">KQX54_005179</name>
</gene>
<name>A0AAV7I2S7_COTGL</name>
<dbReference type="AlphaFoldDB" id="A0AAV7I2S7"/>